<evidence type="ECO:0000256" key="4">
    <source>
        <dbReference type="ARBA" id="ARBA00022679"/>
    </source>
</evidence>
<dbReference type="PANTHER" id="PTHR43179">
    <property type="entry name" value="RHAMNOSYLTRANSFERASE WBBL"/>
    <property type="match status" value="1"/>
</dbReference>
<evidence type="ECO:0000313" key="7">
    <source>
        <dbReference type="Proteomes" id="UP000003136"/>
    </source>
</evidence>
<dbReference type="STRING" id="483218.BACPEC_02436"/>
<dbReference type="AlphaFoldDB" id="B7AUN8"/>
<gene>
    <name evidence="6" type="ORF">BACPEC_02436</name>
</gene>
<comment type="pathway">
    <text evidence="1">Cell wall biogenesis; cell wall polysaccharide biosynthesis.</text>
</comment>
<evidence type="ECO:0000256" key="2">
    <source>
        <dbReference type="ARBA" id="ARBA00006739"/>
    </source>
</evidence>
<dbReference type="PANTHER" id="PTHR43179:SF12">
    <property type="entry name" value="GALACTOFURANOSYLTRANSFERASE GLFT2"/>
    <property type="match status" value="1"/>
</dbReference>
<dbReference type="GO" id="GO:0016757">
    <property type="term" value="F:glycosyltransferase activity"/>
    <property type="evidence" value="ECO:0007669"/>
    <property type="project" value="UniProtKB-KW"/>
</dbReference>
<proteinExistence type="inferred from homology"/>
<accession>B7AUN8</accession>
<dbReference type="Proteomes" id="UP000003136">
    <property type="component" value="Unassembled WGS sequence"/>
</dbReference>
<evidence type="ECO:0000259" key="5">
    <source>
        <dbReference type="Pfam" id="PF00535"/>
    </source>
</evidence>
<evidence type="ECO:0000256" key="1">
    <source>
        <dbReference type="ARBA" id="ARBA00004776"/>
    </source>
</evidence>
<feature type="domain" description="Glycosyltransferase 2-like" evidence="5">
    <location>
        <begin position="5"/>
        <end position="88"/>
    </location>
</feature>
<dbReference type="InterPro" id="IPR001173">
    <property type="entry name" value="Glyco_trans_2-like"/>
</dbReference>
<sequence length="275" mass="30826">MKKLTVIMTCFNRKDYTLRCINSLNETAGLLADWRFNYVVVDDNSTDGTEDALVELSAAAGTDICVLKGNGNLFYTGGMRKGIEYAKVHCADSDGYLLANDDVRFDSAGVSHMIADMDAAVLVGATKDDDGRFSYGGIRYVKGIKYIPVKPEDDDRTCDTFNANCVLVPGDIFRASPNMDEAYNHSLGDFDYGLQIKRLGYRAEVYRIYAGVCNKNDVRGTWNDTTLPRKLRLAKKEGIKGLPRREWYHFLRKNFGVATAFTRSLTPYIRILLGR</sequence>
<dbReference type="EMBL" id="ABVQ01000037">
    <property type="protein sequence ID" value="EEC55929.1"/>
    <property type="molecule type" value="Genomic_DNA"/>
</dbReference>
<keyword evidence="7" id="KW-1185">Reference proteome</keyword>
<protein>
    <recommendedName>
        <fullName evidence="5">Glycosyltransferase 2-like domain-containing protein</fullName>
    </recommendedName>
</protein>
<name>B7AUN8_9FIRM</name>
<organism evidence="6 7">
    <name type="scientific">[Bacteroides] pectinophilus ATCC 43243</name>
    <dbReference type="NCBI Taxonomy" id="483218"/>
    <lineage>
        <taxon>Bacteria</taxon>
        <taxon>Bacillati</taxon>
        <taxon>Bacillota</taxon>
        <taxon>Clostridia</taxon>
        <taxon>Eubacteriales</taxon>
    </lineage>
</organism>
<dbReference type="InterPro" id="IPR029044">
    <property type="entry name" value="Nucleotide-diphossugar_trans"/>
</dbReference>
<keyword evidence="4" id="KW-0808">Transferase</keyword>
<dbReference type="Gene3D" id="3.90.550.10">
    <property type="entry name" value="Spore Coat Polysaccharide Biosynthesis Protein SpsA, Chain A"/>
    <property type="match status" value="1"/>
</dbReference>
<comment type="similarity">
    <text evidence="2">Belongs to the glycosyltransferase 2 family.</text>
</comment>
<evidence type="ECO:0000256" key="3">
    <source>
        <dbReference type="ARBA" id="ARBA00022676"/>
    </source>
</evidence>
<comment type="caution">
    <text evidence="6">The sequence shown here is derived from an EMBL/GenBank/DDBJ whole genome shotgun (WGS) entry which is preliminary data.</text>
</comment>
<reference evidence="6 7" key="1">
    <citation type="submission" date="2008-11" db="EMBL/GenBank/DDBJ databases">
        <title>Draft genome sequence of Bacteroides pectinophilus (ATCC 43243).</title>
        <authorList>
            <person name="Sudarsanam P."/>
            <person name="Ley R."/>
            <person name="Guruge J."/>
            <person name="Turnbaugh P.J."/>
            <person name="Mahowald M."/>
            <person name="Liep D."/>
            <person name="Gordon J."/>
        </authorList>
    </citation>
    <scope>NUCLEOTIDE SEQUENCE [LARGE SCALE GENOMIC DNA]</scope>
    <source>
        <strain evidence="6 7">ATCC 43243</strain>
    </source>
</reference>
<dbReference type="eggNOG" id="COG1216">
    <property type="taxonomic scope" value="Bacteria"/>
</dbReference>
<keyword evidence="3" id="KW-0328">Glycosyltransferase</keyword>
<dbReference type="Pfam" id="PF00535">
    <property type="entry name" value="Glycos_transf_2"/>
    <property type="match status" value="1"/>
</dbReference>
<dbReference type="SUPFAM" id="SSF53448">
    <property type="entry name" value="Nucleotide-diphospho-sugar transferases"/>
    <property type="match status" value="1"/>
</dbReference>
<evidence type="ECO:0000313" key="6">
    <source>
        <dbReference type="EMBL" id="EEC55929.1"/>
    </source>
</evidence>
<dbReference type="HOGENOM" id="CLU_023845_5_1_9"/>
<reference evidence="6 7" key="2">
    <citation type="submission" date="2008-11" db="EMBL/GenBank/DDBJ databases">
        <authorList>
            <person name="Fulton L."/>
            <person name="Clifton S."/>
            <person name="Fulton B."/>
            <person name="Xu J."/>
            <person name="Minx P."/>
            <person name="Pepin K.H."/>
            <person name="Johnson M."/>
            <person name="Bhonagiri V."/>
            <person name="Nash W.E."/>
            <person name="Mardis E.R."/>
            <person name="Wilson R.K."/>
        </authorList>
    </citation>
    <scope>NUCLEOTIDE SEQUENCE [LARGE SCALE GENOMIC DNA]</scope>
    <source>
        <strain evidence="6 7">ATCC 43243</strain>
    </source>
</reference>